<keyword evidence="4" id="KW-1185">Reference proteome</keyword>
<feature type="domain" description="SGNH hydrolase-type esterase" evidence="2">
    <location>
        <begin position="210"/>
        <end position="405"/>
    </location>
</feature>
<protein>
    <submittedName>
        <fullName evidence="3">SGNH/GDSL hydrolase family protein</fullName>
    </submittedName>
</protein>
<evidence type="ECO:0000259" key="2">
    <source>
        <dbReference type="Pfam" id="PF13472"/>
    </source>
</evidence>
<reference evidence="4" key="1">
    <citation type="journal article" date="2019" name="Int. J. Syst. Evol. Microbiol.">
        <title>The Global Catalogue of Microorganisms (GCM) 10K type strain sequencing project: providing services to taxonomists for standard genome sequencing and annotation.</title>
        <authorList>
            <consortium name="The Broad Institute Genomics Platform"/>
            <consortium name="The Broad Institute Genome Sequencing Center for Infectious Disease"/>
            <person name="Wu L."/>
            <person name="Ma J."/>
        </authorList>
    </citation>
    <scope>NUCLEOTIDE SEQUENCE [LARGE SCALE GENOMIC DNA]</scope>
    <source>
        <strain evidence="4">CCUG 56042</strain>
    </source>
</reference>
<sequence>MKLSLSSVAASAALFVALGIAAPAGADQPSATWVTSWATALQPIPPLVAPPPLYRAPDVAGRTVRQIVYPTLGGRIARIHISNEYGRVPLVIESMGIAPLAGGAATSATGAAQVTFGGRPDVSVPPGGELDSDPVEIDLRTGAPYAISSYMGPHQTMTAWHRVSSQLNYVSPPGDHIADASPSAFAQRFTQYAWVTGLAVDAPQASTVVAIGDSITDGMRSSLNRNRRWPDALARRLTRAQRTDLAVIDLGISGNRLLSDSPCYGEALERRFERDALRHPGVKTVVLLIGINDINFQVMPARAGLDCDAPHTQVSAEDLIAGYKRVIALAHARGVRILGGTLTPASLPQARETIRQSANKWIRTSHAFDDVVDFDAALRDPVDPVRLRREYDSGDHIHPSDAGYTAMADAVPLAALTGNR</sequence>
<proteinExistence type="predicted"/>
<dbReference type="GO" id="GO:0016787">
    <property type="term" value="F:hydrolase activity"/>
    <property type="evidence" value="ECO:0007669"/>
    <property type="project" value="UniProtKB-KW"/>
</dbReference>
<keyword evidence="1" id="KW-0732">Signal</keyword>
<dbReference type="InterPro" id="IPR036514">
    <property type="entry name" value="SGNH_hydro_sf"/>
</dbReference>
<feature type="chain" id="PRO_5047028896" evidence="1">
    <location>
        <begin position="27"/>
        <end position="420"/>
    </location>
</feature>
<organism evidence="3 4">
    <name type="scientific">Paraburkholderia denitrificans</name>
    <dbReference type="NCBI Taxonomy" id="694025"/>
    <lineage>
        <taxon>Bacteria</taxon>
        <taxon>Pseudomonadati</taxon>
        <taxon>Pseudomonadota</taxon>
        <taxon>Betaproteobacteria</taxon>
        <taxon>Burkholderiales</taxon>
        <taxon>Burkholderiaceae</taxon>
        <taxon>Paraburkholderia</taxon>
    </lineage>
</organism>
<keyword evidence="3" id="KW-0378">Hydrolase</keyword>
<accession>A0ABW0J7I2</accession>
<name>A0ABW0J7I2_9BURK</name>
<dbReference type="SUPFAM" id="SSF52266">
    <property type="entry name" value="SGNH hydrolase"/>
    <property type="match status" value="1"/>
</dbReference>
<gene>
    <name evidence="3" type="ORF">ACFPTO_09455</name>
</gene>
<dbReference type="PANTHER" id="PTHR43784">
    <property type="entry name" value="GDSL-LIKE LIPASE/ACYLHYDROLASE, PUTATIVE (AFU_ORTHOLOGUE AFUA_2G00820)-RELATED"/>
    <property type="match status" value="1"/>
</dbReference>
<dbReference type="Gene3D" id="3.40.50.1110">
    <property type="entry name" value="SGNH hydrolase"/>
    <property type="match status" value="1"/>
</dbReference>
<feature type="signal peptide" evidence="1">
    <location>
        <begin position="1"/>
        <end position="26"/>
    </location>
</feature>
<dbReference type="InterPro" id="IPR053140">
    <property type="entry name" value="GDSL_Rv0518-like"/>
</dbReference>
<dbReference type="PANTHER" id="PTHR43784:SF2">
    <property type="entry name" value="GDSL-LIKE LIPASE_ACYLHYDROLASE, PUTATIVE (AFU_ORTHOLOGUE AFUA_2G00820)-RELATED"/>
    <property type="match status" value="1"/>
</dbReference>
<comment type="caution">
    <text evidence="3">The sequence shown here is derived from an EMBL/GenBank/DDBJ whole genome shotgun (WGS) entry which is preliminary data.</text>
</comment>
<dbReference type="CDD" id="cd01830">
    <property type="entry name" value="XynE_like"/>
    <property type="match status" value="1"/>
</dbReference>
<evidence type="ECO:0000313" key="3">
    <source>
        <dbReference type="EMBL" id="MFC5429023.1"/>
    </source>
</evidence>
<dbReference type="Pfam" id="PF13472">
    <property type="entry name" value="Lipase_GDSL_2"/>
    <property type="match status" value="1"/>
</dbReference>
<dbReference type="EMBL" id="JBHSMP010000013">
    <property type="protein sequence ID" value="MFC5429023.1"/>
    <property type="molecule type" value="Genomic_DNA"/>
</dbReference>
<dbReference type="RefSeq" id="WP_377711068.1">
    <property type="nucleotide sequence ID" value="NZ_JBHSMP010000013.1"/>
</dbReference>
<evidence type="ECO:0000313" key="4">
    <source>
        <dbReference type="Proteomes" id="UP001596103"/>
    </source>
</evidence>
<evidence type="ECO:0000256" key="1">
    <source>
        <dbReference type="SAM" id="SignalP"/>
    </source>
</evidence>
<dbReference type="Proteomes" id="UP001596103">
    <property type="component" value="Unassembled WGS sequence"/>
</dbReference>
<dbReference type="InterPro" id="IPR013830">
    <property type="entry name" value="SGNH_hydro"/>
</dbReference>